<evidence type="ECO:0000259" key="2">
    <source>
        <dbReference type="PROSITE" id="PS50222"/>
    </source>
</evidence>
<dbReference type="PROSITE" id="PS00018">
    <property type="entry name" value="EF_HAND_1"/>
    <property type="match status" value="1"/>
</dbReference>
<dbReference type="OrthoDB" id="26525at2759"/>
<organism evidence="3">
    <name type="scientific">Octopus bimaculoides</name>
    <name type="common">California two-spotted octopus</name>
    <dbReference type="NCBI Taxonomy" id="37653"/>
    <lineage>
        <taxon>Eukaryota</taxon>
        <taxon>Metazoa</taxon>
        <taxon>Spiralia</taxon>
        <taxon>Lophotrochozoa</taxon>
        <taxon>Mollusca</taxon>
        <taxon>Cephalopoda</taxon>
        <taxon>Coleoidea</taxon>
        <taxon>Octopodiformes</taxon>
        <taxon>Octopoda</taxon>
        <taxon>Incirrata</taxon>
        <taxon>Octopodidae</taxon>
        <taxon>Octopus</taxon>
    </lineage>
</organism>
<dbReference type="EMBL" id="KQ419694">
    <property type="protein sequence ID" value="KOF82594.1"/>
    <property type="molecule type" value="Genomic_DNA"/>
</dbReference>
<evidence type="ECO:0000313" key="3">
    <source>
        <dbReference type="EMBL" id="KOF82593.1"/>
    </source>
</evidence>
<dbReference type="GO" id="GO:0005509">
    <property type="term" value="F:calcium ion binding"/>
    <property type="evidence" value="ECO:0007669"/>
    <property type="project" value="InterPro"/>
</dbReference>
<dbReference type="InterPro" id="IPR002048">
    <property type="entry name" value="EF_hand_dom"/>
</dbReference>
<feature type="domain" description="EF-hand" evidence="2">
    <location>
        <begin position="5"/>
        <end position="40"/>
    </location>
</feature>
<evidence type="ECO:0000256" key="1">
    <source>
        <dbReference type="ARBA" id="ARBA00022837"/>
    </source>
</evidence>
<reference evidence="3" key="1">
    <citation type="submission" date="2015-07" db="EMBL/GenBank/DDBJ databases">
        <title>MeaNS - Measles Nucleotide Surveillance Program.</title>
        <authorList>
            <person name="Tran T."/>
            <person name="Druce J."/>
        </authorList>
    </citation>
    <scope>NUCLEOTIDE SEQUENCE</scope>
    <source>
        <strain evidence="3">UCB-OBI-ISO-001</strain>
        <tissue evidence="3">Gonad</tissue>
    </source>
</reference>
<dbReference type="Gene3D" id="1.10.238.10">
    <property type="entry name" value="EF-hand"/>
    <property type="match status" value="1"/>
</dbReference>
<proteinExistence type="predicted"/>
<dbReference type="InterPro" id="IPR018247">
    <property type="entry name" value="EF_Hand_1_Ca_BS"/>
</dbReference>
<dbReference type="EMBL" id="KQ419694">
    <property type="protein sequence ID" value="KOF82593.1"/>
    <property type="molecule type" value="Genomic_DNA"/>
</dbReference>
<dbReference type="SUPFAM" id="SSF47473">
    <property type="entry name" value="EF-hand"/>
    <property type="match status" value="1"/>
</dbReference>
<protein>
    <recommendedName>
        <fullName evidence="2">EF-hand domain-containing protein</fullName>
    </recommendedName>
</protein>
<name>A0A0L8H059_OCTBM</name>
<accession>A0A0L8H059</accession>
<dbReference type="PROSITE" id="PS50222">
    <property type="entry name" value="EF_HAND_2"/>
    <property type="match status" value="1"/>
</dbReference>
<dbReference type="InterPro" id="IPR011992">
    <property type="entry name" value="EF-hand-dom_pair"/>
</dbReference>
<dbReference type="KEGG" id="obi:106873644"/>
<dbReference type="AlphaFoldDB" id="A0A0L8H059"/>
<sequence>MAEYDTIEFLNAEFNAMDKDNDGKLSSTEISEILIYQGIDLGERGFQKGLIDKYGTLLTQGQFQEFMQSIPNKKRDLRTIFKSFHQERDGYTSKESILEKLTEMRINNAQALVDQMEIGVDDGGLVSYENFLRVYFKSKQETHS</sequence>
<gene>
    <name evidence="3" type="ORF">OCBIM_22025106mg</name>
</gene>
<keyword evidence="1" id="KW-0106">Calcium</keyword>